<dbReference type="PROSITE" id="PS50173">
    <property type="entry name" value="UMUC"/>
    <property type="match status" value="1"/>
</dbReference>
<dbReference type="PANTHER" id="PTHR11076">
    <property type="entry name" value="DNA REPAIR POLYMERASE UMUC / TRANSFERASE FAMILY MEMBER"/>
    <property type="match status" value="1"/>
</dbReference>
<sequence length="351" mass="37220">MSARRILHADLDQFLAAAEVLRRPELAGRPVVVGGDGDPDARTVVATASYEARAHGVRSGMPMRLARRRLEKAGADAVFLPSDTPYYQQVSDDVMVRLRELGAPVEVIGWDEAFLSTDGGDEGARELAGRVRRAVAATGLSCAVGIGDTTLRAKTATGYAKPGGVHALTAANWFATVGALAPDALPGIGRATARALAELGITTVTALAEARPGDVAGRLGPRRGPYYVAIGRGIGRTELDTGPWVPRSRSRETTFPTDLTDRAELHRRLAGLAHRVAGDVAEEDRDCVRVGIRVRTRPFRTTTRSRALTPPGRDGVAIAAVAAVLLDELDPDRPVRLLGVRAELADPQLTG</sequence>
<keyword evidence="5" id="KW-0808">Transferase</keyword>
<dbReference type="CDD" id="cd03586">
    <property type="entry name" value="PolY_Pol_IV_kappa"/>
    <property type="match status" value="1"/>
</dbReference>
<dbReference type="GO" id="GO:0003887">
    <property type="term" value="F:DNA-directed DNA polymerase activity"/>
    <property type="evidence" value="ECO:0007669"/>
    <property type="project" value="UniProtKB-EC"/>
</dbReference>
<dbReference type="InterPro" id="IPR036775">
    <property type="entry name" value="DNA_pol_Y-fam_lit_finger_sf"/>
</dbReference>
<dbReference type="PANTHER" id="PTHR11076:SF33">
    <property type="entry name" value="DNA POLYMERASE KAPPA"/>
    <property type="match status" value="1"/>
</dbReference>
<dbReference type="Gene3D" id="3.30.1490.100">
    <property type="entry name" value="DNA polymerase, Y-family, little finger domain"/>
    <property type="match status" value="1"/>
</dbReference>
<dbReference type="Pfam" id="PF11799">
    <property type="entry name" value="IMS_C"/>
    <property type="match status" value="1"/>
</dbReference>
<dbReference type="InterPro" id="IPR017961">
    <property type="entry name" value="DNA_pol_Y-fam_little_finger"/>
</dbReference>
<evidence type="ECO:0000256" key="1">
    <source>
        <dbReference type="ARBA" id="ARBA00010945"/>
    </source>
</evidence>
<dbReference type="InterPro" id="IPR022880">
    <property type="entry name" value="DNApol_IV"/>
</dbReference>
<comment type="similarity">
    <text evidence="1">Belongs to the DNA polymerase type-Y family.</text>
</comment>
<dbReference type="InterPro" id="IPR001126">
    <property type="entry name" value="UmuC"/>
</dbReference>
<dbReference type="EMBL" id="JBBJUP010000027">
    <property type="protein sequence ID" value="MEJ8282042.1"/>
    <property type="molecule type" value="Genomic_DNA"/>
</dbReference>
<proteinExistence type="inferred from homology"/>
<dbReference type="Pfam" id="PF00817">
    <property type="entry name" value="IMS"/>
    <property type="match status" value="1"/>
</dbReference>
<evidence type="ECO:0000313" key="6">
    <source>
        <dbReference type="Proteomes" id="UP001364211"/>
    </source>
</evidence>
<comment type="caution">
    <text evidence="5">The sequence shown here is derived from an EMBL/GenBank/DDBJ whole genome shotgun (WGS) entry which is preliminary data.</text>
</comment>
<keyword evidence="5" id="KW-0548">Nucleotidyltransferase</keyword>
<dbReference type="InterPro" id="IPR050116">
    <property type="entry name" value="DNA_polymerase-Y"/>
</dbReference>
<comment type="catalytic activity">
    <reaction evidence="3">
        <text>DNA(n) + a 2'-deoxyribonucleoside 5'-triphosphate = DNA(n+1) + diphosphate</text>
        <dbReference type="Rhea" id="RHEA:22508"/>
        <dbReference type="Rhea" id="RHEA-COMP:17339"/>
        <dbReference type="Rhea" id="RHEA-COMP:17340"/>
        <dbReference type="ChEBI" id="CHEBI:33019"/>
        <dbReference type="ChEBI" id="CHEBI:61560"/>
        <dbReference type="ChEBI" id="CHEBI:173112"/>
        <dbReference type="EC" id="2.7.7.7"/>
    </reaction>
</comment>
<organism evidence="5 6">
    <name type="scientific">Pseudonocardia spirodelae</name>
    <dbReference type="NCBI Taxonomy" id="3133431"/>
    <lineage>
        <taxon>Bacteria</taxon>
        <taxon>Bacillati</taxon>
        <taxon>Actinomycetota</taxon>
        <taxon>Actinomycetes</taxon>
        <taxon>Pseudonocardiales</taxon>
        <taxon>Pseudonocardiaceae</taxon>
        <taxon>Pseudonocardia</taxon>
    </lineage>
</organism>
<evidence type="ECO:0000259" key="4">
    <source>
        <dbReference type="PROSITE" id="PS50173"/>
    </source>
</evidence>
<dbReference type="SUPFAM" id="SSF56672">
    <property type="entry name" value="DNA/RNA polymerases"/>
    <property type="match status" value="1"/>
</dbReference>
<dbReference type="Gene3D" id="3.30.70.270">
    <property type="match status" value="1"/>
</dbReference>
<dbReference type="InterPro" id="IPR043128">
    <property type="entry name" value="Rev_trsase/Diguanyl_cyclase"/>
</dbReference>
<dbReference type="Proteomes" id="UP001364211">
    <property type="component" value="Unassembled WGS sequence"/>
</dbReference>
<reference evidence="5 6" key="1">
    <citation type="submission" date="2024-03" db="EMBL/GenBank/DDBJ databases">
        <title>Draft genome sequence of Pseudonocardia sp. DW16-2.</title>
        <authorList>
            <person name="Duangmal K."/>
        </authorList>
    </citation>
    <scope>NUCLEOTIDE SEQUENCE [LARGE SCALE GENOMIC DNA]</scope>
    <source>
        <strain evidence="5 6">DW16-2</strain>
    </source>
</reference>
<comment type="function">
    <text evidence="2">Poorly processive, error-prone DNA polymerase involved in untargeted mutagenesis. Copies undamaged DNA at stalled replication forks, which arise in vivo from mismatched or misaligned primer ends. These misaligned primers can be extended by PolIV. Exhibits no 3'-5' exonuclease (proofreading) activity. May be involved in translesional synthesis, in conjunction with the beta clamp from PolIII.</text>
</comment>
<accession>A0ABU8TDI7</accession>
<dbReference type="NCBIfam" id="NF002883">
    <property type="entry name" value="PRK03352.1"/>
    <property type="match status" value="1"/>
</dbReference>
<dbReference type="Gene3D" id="1.10.150.20">
    <property type="entry name" value="5' to 3' exonuclease, C-terminal subdomain"/>
    <property type="match status" value="1"/>
</dbReference>
<protein>
    <submittedName>
        <fullName evidence="5">DNA polymerase IV</fullName>
        <ecNumber evidence="5">2.7.7.7</ecNumber>
    </submittedName>
</protein>
<dbReference type="InterPro" id="IPR043502">
    <property type="entry name" value="DNA/RNA_pol_sf"/>
</dbReference>
<gene>
    <name evidence="5" type="ORF">WJX68_24135</name>
</gene>
<evidence type="ECO:0000313" key="5">
    <source>
        <dbReference type="EMBL" id="MEJ8282042.1"/>
    </source>
</evidence>
<dbReference type="Gene3D" id="3.40.1170.60">
    <property type="match status" value="1"/>
</dbReference>
<evidence type="ECO:0000256" key="2">
    <source>
        <dbReference type="ARBA" id="ARBA00025589"/>
    </source>
</evidence>
<name>A0ABU8TDI7_9PSEU</name>
<feature type="domain" description="UmuC" evidence="4">
    <location>
        <begin position="6"/>
        <end position="189"/>
    </location>
</feature>
<keyword evidence="6" id="KW-1185">Reference proteome</keyword>
<dbReference type="RefSeq" id="WP_340295072.1">
    <property type="nucleotide sequence ID" value="NZ_JBBJUP010000027.1"/>
</dbReference>
<evidence type="ECO:0000256" key="3">
    <source>
        <dbReference type="ARBA" id="ARBA00049244"/>
    </source>
</evidence>
<dbReference type="EC" id="2.7.7.7" evidence="5"/>
<dbReference type="SUPFAM" id="SSF100879">
    <property type="entry name" value="Lesion bypass DNA polymerase (Y-family), little finger domain"/>
    <property type="match status" value="1"/>
</dbReference>